<reference evidence="8" key="1">
    <citation type="submission" date="2020-01" db="EMBL/GenBank/DDBJ databases">
        <authorList>
            <person name="Meier V. D."/>
            <person name="Meier V D."/>
        </authorList>
    </citation>
    <scope>NUCLEOTIDE SEQUENCE</scope>
    <source>
        <strain evidence="8">HLG_WM_MAG_12</strain>
    </source>
</reference>
<evidence type="ECO:0000313" key="8">
    <source>
        <dbReference type="EMBL" id="CAA6805952.1"/>
    </source>
</evidence>
<evidence type="ECO:0000256" key="5">
    <source>
        <dbReference type="ARBA" id="ARBA00023136"/>
    </source>
</evidence>
<dbReference type="Pfam" id="PF00950">
    <property type="entry name" value="ABC-3"/>
    <property type="match status" value="1"/>
</dbReference>
<dbReference type="PANTHER" id="PTHR30477:SF19">
    <property type="entry name" value="METAL ABC TRANSPORTER PERMEASE"/>
    <property type="match status" value="1"/>
</dbReference>
<keyword evidence="5 7" id="KW-0472">Membrane</keyword>
<feature type="transmembrane region" description="Helical" evidence="7">
    <location>
        <begin position="149"/>
        <end position="182"/>
    </location>
</feature>
<feature type="transmembrane region" description="Helical" evidence="7">
    <location>
        <begin position="31"/>
        <end position="53"/>
    </location>
</feature>
<evidence type="ECO:0000256" key="6">
    <source>
        <dbReference type="RuleBase" id="RU003943"/>
    </source>
</evidence>
<evidence type="ECO:0008006" key="9">
    <source>
        <dbReference type="Google" id="ProtNLM"/>
    </source>
</evidence>
<dbReference type="GO" id="GO:0043190">
    <property type="term" value="C:ATP-binding cassette (ABC) transporter complex"/>
    <property type="evidence" value="ECO:0007669"/>
    <property type="project" value="InterPro"/>
</dbReference>
<comment type="similarity">
    <text evidence="2 6">Belongs to the ABC-3 integral membrane protein family.</text>
</comment>
<evidence type="ECO:0000256" key="1">
    <source>
        <dbReference type="ARBA" id="ARBA00004141"/>
    </source>
</evidence>
<sequence>MITLFFNVAILLLALVMIHSYFGIRILKKGIVFTDLAIASMAGFGIAFSIVFVDCCYTYHFSFLFSIIGAVIIALMINKTKHIEAFIGLLYILSSSATMIILASQGTEHFNEILASDILFTVNIYESVFIYLCVGAVLYLTRNSKYSEWIFFIALAVTVTSSVNVCGVLVVFSLLVAPALIALNQNKYPPYILAIVLGTVLAFISLIGSFYFDLPTGYSIAFVYAISSVLFLITKRVF</sequence>
<evidence type="ECO:0000256" key="4">
    <source>
        <dbReference type="ARBA" id="ARBA00022989"/>
    </source>
</evidence>
<evidence type="ECO:0000256" key="7">
    <source>
        <dbReference type="SAM" id="Phobius"/>
    </source>
</evidence>
<feature type="transmembrane region" description="Helical" evidence="7">
    <location>
        <begin position="6"/>
        <end position="24"/>
    </location>
</feature>
<comment type="subcellular location">
    <subcellularLocation>
        <location evidence="6">Cell membrane</location>
        <topology evidence="6">Multi-pass membrane protein</topology>
    </subcellularLocation>
    <subcellularLocation>
        <location evidence="1">Membrane</location>
        <topology evidence="1">Multi-pass membrane protein</topology>
    </subcellularLocation>
</comment>
<feature type="transmembrane region" description="Helical" evidence="7">
    <location>
        <begin position="118"/>
        <end position="140"/>
    </location>
</feature>
<feature type="transmembrane region" description="Helical" evidence="7">
    <location>
        <begin position="218"/>
        <end position="234"/>
    </location>
</feature>
<dbReference type="GO" id="GO:0010043">
    <property type="term" value="P:response to zinc ion"/>
    <property type="evidence" value="ECO:0007669"/>
    <property type="project" value="TreeGrafter"/>
</dbReference>
<feature type="transmembrane region" description="Helical" evidence="7">
    <location>
        <begin position="188"/>
        <end position="211"/>
    </location>
</feature>
<keyword evidence="4 7" id="KW-1133">Transmembrane helix</keyword>
<dbReference type="InterPro" id="IPR037294">
    <property type="entry name" value="ABC_BtuC-like"/>
</dbReference>
<gene>
    <name evidence="8" type="ORF">HELGO_WM35495</name>
</gene>
<organism evidence="8">
    <name type="scientific">uncultured Campylobacterales bacterium</name>
    <dbReference type="NCBI Taxonomy" id="352960"/>
    <lineage>
        <taxon>Bacteria</taxon>
        <taxon>Pseudomonadati</taxon>
        <taxon>Campylobacterota</taxon>
        <taxon>Epsilonproteobacteria</taxon>
        <taxon>Campylobacterales</taxon>
        <taxon>environmental samples</taxon>
    </lineage>
</organism>
<feature type="transmembrane region" description="Helical" evidence="7">
    <location>
        <begin position="85"/>
        <end position="106"/>
    </location>
</feature>
<proteinExistence type="inferred from homology"/>
<dbReference type="GO" id="GO:0055085">
    <property type="term" value="P:transmembrane transport"/>
    <property type="evidence" value="ECO:0007669"/>
    <property type="project" value="InterPro"/>
</dbReference>
<feature type="transmembrane region" description="Helical" evidence="7">
    <location>
        <begin position="59"/>
        <end position="78"/>
    </location>
</feature>
<protein>
    <recommendedName>
        <fullName evidence="9">Zinc ABC transporter, inner membrane permease protein ZnuB</fullName>
    </recommendedName>
</protein>
<dbReference type="InterPro" id="IPR001626">
    <property type="entry name" value="ABC_TroCD"/>
</dbReference>
<name>A0A6S6S852_9BACT</name>
<dbReference type="EMBL" id="CACVAW010000021">
    <property type="protein sequence ID" value="CAA6805952.1"/>
    <property type="molecule type" value="Genomic_DNA"/>
</dbReference>
<evidence type="ECO:0000256" key="3">
    <source>
        <dbReference type="ARBA" id="ARBA00022692"/>
    </source>
</evidence>
<dbReference type="SUPFAM" id="SSF81345">
    <property type="entry name" value="ABC transporter involved in vitamin B12 uptake, BtuC"/>
    <property type="match status" value="1"/>
</dbReference>
<keyword evidence="3 6" id="KW-0812">Transmembrane</keyword>
<dbReference type="AlphaFoldDB" id="A0A6S6S852"/>
<evidence type="ECO:0000256" key="2">
    <source>
        <dbReference type="ARBA" id="ARBA00008034"/>
    </source>
</evidence>
<accession>A0A6S6S852</accession>
<keyword evidence="6" id="KW-0813">Transport</keyword>
<dbReference type="PANTHER" id="PTHR30477">
    <property type="entry name" value="ABC-TRANSPORTER METAL-BINDING PROTEIN"/>
    <property type="match status" value="1"/>
</dbReference>